<keyword evidence="5" id="KW-0411">Iron-sulfur</keyword>
<evidence type="ECO:0000256" key="5">
    <source>
        <dbReference type="ARBA" id="ARBA00023014"/>
    </source>
</evidence>
<dbReference type="SUPFAM" id="SSF47741">
    <property type="entry name" value="CO dehydrogenase ISP C-domain like"/>
    <property type="match status" value="1"/>
</dbReference>
<dbReference type="InterPro" id="IPR002888">
    <property type="entry name" value="2Fe-2S-bd"/>
</dbReference>
<dbReference type="InterPro" id="IPR051452">
    <property type="entry name" value="Diverse_Oxidoreductases"/>
</dbReference>
<reference evidence="7 8" key="1">
    <citation type="submission" date="2024-09" db="EMBL/GenBank/DDBJ databases">
        <authorList>
            <person name="Sun Q."/>
            <person name="Mori K."/>
        </authorList>
    </citation>
    <scope>NUCLEOTIDE SEQUENCE [LARGE SCALE GENOMIC DNA]</scope>
    <source>
        <strain evidence="7 8">JCM 11201</strain>
    </source>
</reference>
<evidence type="ECO:0000256" key="2">
    <source>
        <dbReference type="ARBA" id="ARBA00022723"/>
    </source>
</evidence>
<evidence type="ECO:0000313" key="8">
    <source>
        <dbReference type="Proteomes" id="UP001589609"/>
    </source>
</evidence>
<protein>
    <submittedName>
        <fullName evidence="7">(2Fe-2S)-binding protein</fullName>
    </submittedName>
</protein>
<accession>A0ABV5WGB7</accession>
<dbReference type="Proteomes" id="UP001589609">
    <property type="component" value="Unassembled WGS sequence"/>
</dbReference>
<dbReference type="InterPro" id="IPR036884">
    <property type="entry name" value="2Fe-2S-bd_dom_sf"/>
</dbReference>
<evidence type="ECO:0000313" key="7">
    <source>
        <dbReference type="EMBL" id="MFB9759664.1"/>
    </source>
</evidence>
<dbReference type="PANTHER" id="PTHR44379">
    <property type="entry name" value="OXIDOREDUCTASE WITH IRON-SULFUR SUBUNIT"/>
    <property type="match status" value="1"/>
</dbReference>
<dbReference type="PROSITE" id="PS00197">
    <property type="entry name" value="2FE2S_FER_1"/>
    <property type="match status" value="1"/>
</dbReference>
<evidence type="ECO:0000256" key="1">
    <source>
        <dbReference type="ARBA" id="ARBA00022714"/>
    </source>
</evidence>
<sequence length="177" mass="18981">MDAKKIIHEQSLPLNESISITLQVNGEEKQLQTMPAARLIDLLRNGLELTGTKRSCDIGRCGACSVIMNDSLVNACLVMAYQANHASITTIEGDGFSFIQDAFLKEGGFQCGYCTPGMIIAAKALLDVVPIPTEKQIREGLSGNLCRCTGYSSIIRAVQRAAAMKLIIDRCSAGGNV</sequence>
<evidence type="ECO:0000256" key="4">
    <source>
        <dbReference type="ARBA" id="ARBA00023004"/>
    </source>
</evidence>
<dbReference type="Gene3D" id="1.10.150.120">
    <property type="entry name" value="[2Fe-2S]-binding domain"/>
    <property type="match status" value="1"/>
</dbReference>
<dbReference type="Gene3D" id="3.10.20.30">
    <property type="match status" value="1"/>
</dbReference>
<keyword evidence="8" id="KW-1185">Reference proteome</keyword>
<dbReference type="Pfam" id="PF00111">
    <property type="entry name" value="Fer2"/>
    <property type="match status" value="1"/>
</dbReference>
<gene>
    <name evidence="7" type="ORF">ACFFMS_14735</name>
</gene>
<keyword evidence="1" id="KW-0001">2Fe-2S</keyword>
<dbReference type="PROSITE" id="PS51085">
    <property type="entry name" value="2FE2S_FER_2"/>
    <property type="match status" value="1"/>
</dbReference>
<dbReference type="PANTHER" id="PTHR44379:SF7">
    <property type="entry name" value="XANTHINE DEHYDROGENASE SUBUNIT E-RELATED"/>
    <property type="match status" value="1"/>
</dbReference>
<proteinExistence type="predicted"/>
<organism evidence="7 8">
    <name type="scientific">Ectobacillus funiculus</name>
    <dbReference type="NCBI Taxonomy" id="137993"/>
    <lineage>
        <taxon>Bacteria</taxon>
        <taxon>Bacillati</taxon>
        <taxon>Bacillota</taxon>
        <taxon>Bacilli</taxon>
        <taxon>Bacillales</taxon>
        <taxon>Bacillaceae</taxon>
        <taxon>Ectobacillus</taxon>
    </lineage>
</organism>
<evidence type="ECO:0000256" key="3">
    <source>
        <dbReference type="ARBA" id="ARBA00023002"/>
    </source>
</evidence>
<dbReference type="EMBL" id="JBHMAF010000086">
    <property type="protein sequence ID" value="MFB9759664.1"/>
    <property type="molecule type" value="Genomic_DNA"/>
</dbReference>
<keyword evidence="2" id="KW-0479">Metal-binding</keyword>
<keyword evidence="4" id="KW-0408">Iron</keyword>
<keyword evidence="3" id="KW-0560">Oxidoreductase</keyword>
<dbReference type="InterPro" id="IPR012675">
    <property type="entry name" value="Beta-grasp_dom_sf"/>
</dbReference>
<evidence type="ECO:0000259" key="6">
    <source>
        <dbReference type="PROSITE" id="PS51085"/>
    </source>
</evidence>
<dbReference type="SUPFAM" id="SSF54292">
    <property type="entry name" value="2Fe-2S ferredoxin-like"/>
    <property type="match status" value="1"/>
</dbReference>
<dbReference type="Pfam" id="PF01799">
    <property type="entry name" value="Fer2_2"/>
    <property type="match status" value="1"/>
</dbReference>
<dbReference type="InterPro" id="IPR001041">
    <property type="entry name" value="2Fe-2S_ferredoxin-type"/>
</dbReference>
<feature type="domain" description="2Fe-2S ferredoxin-type" evidence="6">
    <location>
        <begin position="18"/>
        <end position="94"/>
    </location>
</feature>
<dbReference type="RefSeq" id="WP_379950009.1">
    <property type="nucleotide sequence ID" value="NZ_JBHMAF010000086.1"/>
</dbReference>
<dbReference type="InterPro" id="IPR006058">
    <property type="entry name" value="2Fe2S_fd_BS"/>
</dbReference>
<comment type="caution">
    <text evidence="7">The sequence shown here is derived from an EMBL/GenBank/DDBJ whole genome shotgun (WGS) entry which is preliminary data.</text>
</comment>
<dbReference type="InterPro" id="IPR036010">
    <property type="entry name" value="2Fe-2S_ferredoxin-like_sf"/>
</dbReference>
<name>A0ABV5WGB7_9BACI</name>